<organism evidence="3 4">
    <name type="scientific">Micavibrio aeruginosavorus</name>
    <dbReference type="NCBI Taxonomy" id="349221"/>
    <lineage>
        <taxon>Bacteria</taxon>
        <taxon>Pseudomonadati</taxon>
        <taxon>Bdellovibrionota</taxon>
        <taxon>Bdellovibrionia</taxon>
        <taxon>Bdellovibrionales</taxon>
        <taxon>Pseudobdellovibrionaceae</taxon>
        <taxon>Micavibrio</taxon>
    </lineage>
</organism>
<evidence type="ECO:0000256" key="1">
    <source>
        <dbReference type="SAM" id="SignalP"/>
    </source>
</evidence>
<feature type="signal peptide" evidence="1">
    <location>
        <begin position="1"/>
        <end position="21"/>
    </location>
</feature>
<evidence type="ECO:0000313" key="4">
    <source>
        <dbReference type="Proteomes" id="UP000249417"/>
    </source>
</evidence>
<keyword evidence="1" id="KW-0732">Signal</keyword>
<proteinExistence type="predicted"/>
<feature type="chain" id="PRO_5016002575" description="Thiol:disulfide interchange protein DsbD N-terminal domain-containing protein" evidence="1">
    <location>
        <begin position="22"/>
        <end position="272"/>
    </location>
</feature>
<dbReference type="EMBL" id="QFQB01000026">
    <property type="protein sequence ID" value="PZQ46478.1"/>
    <property type="molecule type" value="Genomic_DNA"/>
</dbReference>
<comment type="caution">
    <text evidence="3">The sequence shown here is derived from an EMBL/GenBank/DDBJ whole genome shotgun (WGS) entry which is preliminary data.</text>
</comment>
<reference evidence="3 4" key="1">
    <citation type="submission" date="2017-08" db="EMBL/GenBank/DDBJ databases">
        <title>Infants hospitalized years apart are colonized by the same room-sourced microbial strains.</title>
        <authorList>
            <person name="Brooks B."/>
            <person name="Olm M.R."/>
            <person name="Firek B.A."/>
            <person name="Baker R."/>
            <person name="Thomas B.C."/>
            <person name="Morowitz M.J."/>
            <person name="Banfield J.F."/>
        </authorList>
    </citation>
    <scope>NUCLEOTIDE SEQUENCE [LARGE SCALE GENOMIC DNA]</scope>
    <source>
        <strain evidence="3">S2_005_002_R2_29</strain>
    </source>
</reference>
<evidence type="ECO:0000313" key="3">
    <source>
        <dbReference type="EMBL" id="PZQ46478.1"/>
    </source>
</evidence>
<name>A0A2W5N1G3_9BACT</name>
<feature type="domain" description="Thiol:disulfide interchange protein DsbD N-terminal" evidence="2">
    <location>
        <begin position="45"/>
        <end position="147"/>
    </location>
</feature>
<dbReference type="Proteomes" id="UP000249417">
    <property type="component" value="Unassembled WGS sequence"/>
</dbReference>
<evidence type="ECO:0000259" key="2">
    <source>
        <dbReference type="Pfam" id="PF11412"/>
    </source>
</evidence>
<accession>A0A2W5N1G3</accession>
<gene>
    <name evidence="3" type="ORF">DI551_05080</name>
</gene>
<dbReference type="Pfam" id="PF11412">
    <property type="entry name" value="DsbD_N"/>
    <property type="match status" value="1"/>
</dbReference>
<protein>
    <recommendedName>
        <fullName evidence="2">Thiol:disulfide interchange protein DsbD N-terminal domain-containing protein</fullName>
    </recommendedName>
</protein>
<dbReference type="AlphaFoldDB" id="A0A2W5N1G3"/>
<dbReference type="InterPro" id="IPR028250">
    <property type="entry name" value="DsbDN"/>
</dbReference>
<sequence>MLKKTLTSFFIFLSGTFPAHAQQQATAEYMSAQLVSAYESTGDLSSVDMGVDIKFADGWYTYWRMPGDSGIPTSFDWSKSTNVKDVELSWPAPRRYTLSGLHSFGYSEQILFPFTVNLKEPGKDATVDLTINAVVCHEICVPQTLHVARTIKGNGKKLSAENKLLENAKKSLPSKENLPDLGIDTAVLGKDSIVVTAYAAKGFEEGADLVVETPNAVLTTPPEIIPDDADKTRALFKIKAPAGVDLSKELFGKTVPVILIHGGKSIERDFAF</sequence>